<protein>
    <recommendedName>
        <fullName evidence="3">UspA domain-containing protein</fullName>
    </recommendedName>
</protein>
<evidence type="ECO:0000313" key="2">
    <source>
        <dbReference type="Proteomes" id="UP000243686"/>
    </source>
</evidence>
<evidence type="ECO:0008006" key="3">
    <source>
        <dbReference type="Google" id="ProtNLM"/>
    </source>
</evidence>
<dbReference type="EMBL" id="KV892066">
    <property type="protein sequence ID" value="OON21596.1"/>
    <property type="molecule type" value="Genomic_DNA"/>
</dbReference>
<proteinExistence type="predicted"/>
<name>A0A1S8X4K3_OPIVI</name>
<dbReference type="AlphaFoldDB" id="A0A1S8X4K3"/>
<keyword evidence="2" id="KW-1185">Reference proteome</keyword>
<sequence length="149" mass="17201">MSELKMIRIYPDNLIAHKQPTLALDYYFEHLKGTNDQLIIVYCIRTKHEGPPFASPEYLGVQQRPSNEKIAKYNELCTQVVNLAKEKGMECEAYLFYHSKRERALENAIQELKPHTAVVDGRCSEDKRVIGKIKTHEISTYALTLYILA</sequence>
<organism evidence="1 2">
    <name type="scientific">Opisthorchis viverrini</name>
    <name type="common">Southeast Asian liver fluke</name>
    <dbReference type="NCBI Taxonomy" id="6198"/>
    <lineage>
        <taxon>Eukaryota</taxon>
        <taxon>Metazoa</taxon>
        <taxon>Spiralia</taxon>
        <taxon>Lophotrochozoa</taxon>
        <taxon>Platyhelminthes</taxon>
        <taxon>Trematoda</taxon>
        <taxon>Digenea</taxon>
        <taxon>Opisthorchiida</taxon>
        <taxon>Opisthorchiata</taxon>
        <taxon>Opisthorchiidae</taxon>
        <taxon>Opisthorchis</taxon>
    </lineage>
</organism>
<gene>
    <name evidence="1" type="ORF">X801_02506</name>
</gene>
<dbReference type="Proteomes" id="UP000243686">
    <property type="component" value="Unassembled WGS sequence"/>
</dbReference>
<feature type="non-terminal residue" evidence="1">
    <location>
        <position position="149"/>
    </location>
</feature>
<reference evidence="1 2" key="1">
    <citation type="submission" date="2015-03" db="EMBL/GenBank/DDBJ databases">
        <title>Draft genome of the nematode, Opisthorchis viverrini.</title>
        <authorList>
            <person name="Mitreva M."/>
        </authorList>
    </citation>
    <scope>NUCLEOTIDE SEQUENCE [LARGE SCALE GENOMIC DNA]</scope>
    <source>
        <strain evidence="1">Khon Kaen</strain>
    </source>
</reference>
<accession>A0A1S8X4K3</accession>
<evidence type="ECO:0000313" key="1">
    <source>
        <dbReference type="EMBL" id="OON21596.1"/>
    </source>
</evidence>